<dbReference type="GO" id="GO:0005992">
    <property type="term" value="P:trehalose biosynthetic process"/>
    <property type="evidence" value="ECO:0007669"/>
    <property type="project" value="TreeGrafter"/>
</dbReference>
<dbReference type="Pfam" id="PF00128">
    <property type="entry name" value="Alpha-amylase"/>
    <property type="match status" value="1"/>
</dbReference>
<dbReference type="EMBL" id="PTJC01000005">
    <property type="protein sequence ID" value="PPK88833.1"/>
    <property type="molecule type" value="Genomic_DNA"/>
</dbReference>
<comment type="caution">
    <text evidence="2">The sequence shown here is derived from an EMBL/GenBank/DDBJ whole genome shotgun (WGS) entry which is preliminary data.</text>
</comment>
<keyword evidence="3" id="KW-1185">Reference proteome</keyword>
<dbReference type="Proteomes" id="UP000237662">
    <property type="component" value="Unassembled WGS sequence"/>
</dbReference>
<proteinExistence type="predicted"/>
<dbReference type="InterPro" id="IPR012767">
    <property type="entry name" value="Trehalose_TreY"/>
</dbReference>
<organism evidence="2 3">
    <name type="scientific">Neolewinella xylanilytica</name>
    <dbReference type="NCBI Taxonomy" id="1514080"/>
    <lineage>
        <taxon>Bacteria</taxon>
        <taxon>Pseudomonadati</taxon>
        <taxon>Bacteroidota</taxon>
        <taxon>Saprospiria</taxon>
        <taxon>Saprospirales</taxon>
        <taxon>Lewinellaceae</taxon>
        <taxon>Neolewinella</taxon>
    </lineage>
</organism>
<dbReference type="PANTHER" id="PTHR10357:SF216">
    <property type="entry name" value="MALTOOLIGOSYL TREHALOSE SYNTHASE-RELATED"/>
    <property type="match status" value="1"/>
</dbReference>
<dbReference type="SMART" id="SM00642">
    <property type="entry name" value="Aamy"/>
    <property type="match status" value="1"/>
</dbReference>
<evidence type="ECO:0000313" key="2">
    <source>
        <dbReference type="EMBL" id="PPK88833.1"/>
    </source>
</evidence>
<dbReference type="PANTHER" id="PTHR10357">
    <property type="entry name" value="ALPHA-AMYLASE FAMILY MEMBER"/>
    <property type="match status" value="1"/>
</dbReference>
<name>A0A2S6IBE8_9BACT</name>
<dbReference type="Gene3D" id="1.10.10.470">
    <property type="entry name" value="Maltooligosyl trehalose synthase, domain 4"/>
    <property type="match status" value="1"/>
</dbReference>
<evidence type="ECO:0000259" key="1">
    <source>
        <dbReference type="SMART" id="SM00642"/>
    </source>
</evidence>
<dbReference type="Gene3D" id="1.10.150.200">
    <property type="entry name" value="Maltooligosyl trehalose synthase, domain 3"/>
    <property type="match status" value="1"/>
</dbReference>
<reference evidence="2 3" key="1">
    <citation type="submission" date="2018-02" db="EMBL/GenBank/DDBJ databases">
        <title>Genomic Encyclopedia of Archaeal and Bacterial Type Strains, Phase II (KMG-II): from individual species to whole genera.</title>
        <authorList>
            <person name="Goeker M."/>
        </authorList>
    </citation>
    <scope>NUCLEOTIDE SEQUENCE [LARGE SCALE GENOMIC DNA]</scope>
    <source>
        <strain evidence="2 3">DSM 29526</strain>
    </source>
</reference>
<dbReference type="InterPro" id="IPR006047">
    <property type="entry name" value="GH13_cat_dom"/>
</dbReference>
<dbReference type="InterPro" id="IPR017853">
    <property type="entry name" value="GH"/>
</dbReference>
<dbReference type="OrthoDB" id="9811841at2"/>
<dbReference type="Gene3D" id="3.30.1590.10">
    <property type="entry name" value="Maltooligosyl trehalose synthase, domain 2"/>
    <property type="match status" value="1"/>
</dbReference>
<dbReference type="GO" id="GO:0030980">
    <property type="term" value="P:alpha-glucan catabolic process"/>
    <property type="evidence" value="ECO:0007669"/>
    <property type="project" value="TreeGrafter"/>
</dbReference>
<dbReference type="RefSeq" id="WP_104419365.1">
    <property type="nucleotide sequence ID" value="NZ_PTJC01000005.1"/>
</dbReference>
<evidence type="ECO:0000313" key="3">
    <source>
        <dbReference type="Proteomes" id="UP000237662"/>
    </source>
</evidence>
<accession>A0A2S6IBE8</accession>
<dbReference type="AlphaFoldDB" id="A0A2S6IBE8"/>
<dbReference type="InterPro" id="IPR013797">
    <property type="entry name" value="Maltooligo_trehalose_synth_4"/>
</dbReference>
<dbReference type="Gene3D" id="3.20.20.80">
    <property type="entry name" value="Glycosidases"/>
    <property type="match status" value="1"/>
</dbReference>
<feature type="domain" description="Glycosyl hydrolase family 13 catalytic" evidence="1">
    <location>
        <begin position="2"/>
        <end position="453"/>
    </location>
</feature>
<gene>
    <name evidence="2" type="ORF">CLV84_1806</name>
</gene>
<dbReference type="SUPFAM" id="SSF51445">
    <property type="entry name" value="(Trans)glycosidases"/>
    <property type="match status" value="1"/>
</dbReference>
<protein>
    <submittedName>
        <fullName evidence="2">(1-&gt;4)-alpha-D-glucan 1-alpha-D-glucosylmutase</fullName>
    </submittedName>
</protein>
<dbReference type="NCBIfam" id="TIGR02401">
    <property type="entry name" value="trehalose_TreY"/>
    <property type="match status" value="1"/>
</dbReference>
<dbReference type="GO" id="GO:0047470">
    <property type="term" value="F:(1,4)-alpha-D-glucan 1-alpha-D-glucosylmutase activity"/>
    <property type="evidence" value="ECO:0007669"/>
    <property type="project" value="TreeGrafter"/>
</dbReference>
<sequence>MTTYRIQFNADFTVKDLIQILDYLEELGIDTIYGSPILTAHPGSNHGYDVTDPTTLNPEVTTEKDWQLLHEQLRKRGMAYMQDIVPNHTALTPENVWFKSVIADGPEGKYAGHFDIDWSHPRLPGKMILPVLGDEPEAVSQAGQLTYYRDGIKVYEDYWEGPDADRDDRRDDNPYVAPVHWLRVNDFINYRRFFTVNQLIGMRTEEEHVYRDLHERTFEDVRERRIDHLRVDHVDGLLDPTGYLQRLRESVGDDVGIYVEKILEPGEQLPADWPVEGTTGYDFLAAVNRLLTNDDTNNSFSDLYESLTEERLPDYRELVFRNKLMLVKEHFNGELDNLVRRWDPLLTDELRQDFKETLAHWLAAFPVYRIYPAGGPLTNHEITLSMEAATVVAEHAPDHGRQVLTWVNWLAHQDFEGKALEYLQRTQQLSGPLMAKGVEDTTFYQFWRQAHLNEVGGSADPGDRLPVRDFHQFIQGRPSTTMNATATHDTKRGEDGRAFLQALTFYPKEWTDFVHRMREALDLGRVRPRGFYLVLQSLVAGYPLHKEPEAANLRERLHAYLEKAIREGKEMSDWADPDLDYERELKALGDRILDEASLRTALQALLRTIWPQTRHNSFAQVILKCMVPGSPDIYQGTESWDLSFVDPDNRRPVDYRERSLRLSREPDDKYDPAQKSQLLQELLILRRDNPKFFAEADYQPLSEGDELLAFRRQHAGQQLVVKIAKRAETRLQRPGEPGFERVITDRYGSGLGVWWHSGGERT</sequence>